<protein>
    <submittedName>
        <fullName evidence="1">Uncharacterized protein</fullName>
    </submittedName>
</protein>
<evidence type="ECO:0000313" key="2">
    <source>
        <dbReference type="EMBL" id="JAS56794.1"/>
    </source>
</evidence>
<dbReference type="AlphaFoldDB" id="A0A1B6FDC0"/>
<accession>A0A1B6FDC0</accession>
<evidence type="ECO:0000313" key="1">
    <source>
        <dbReference type="EMBL" id="JAS48216.1"/>
    </source>
</evidence>
<dbReference type="EMBL" id="GECZ01021553">
    <property type="protein sequence ID" value="JAS48216.1"/>
    <property type="molecule type" value="Transcribed_RNA"/>
</dbReference>
<proteinExistence type="predicted"/>
<name>A0A1B6FDC0_9HEMI</name>
<sequence>MAPTVCVAEMSERPFSLEDHLRKLSALHCIGERRRSRILQSRKKSLRHTNPSQLYCHKIQMGLVVEECHAEYDPDTDTDSNSSTNQQWGQQSLVNITLRTLALLRRNQQLQHKLSLLQAETRAFVESVLTHPPSPTPDK</sequence>
<dbReference type="EMBL" id="GECZ01012975">
    <property type="protein sequence ID" value="JAS56794.1"/>
    <property type="molecule type" value="Transcribed_RNA"/>
</dbReference>
<gene>
    <name evidence="1" type="ORF">g.7618</name>
    <name evidence="2" type="ORF">g.7619</name>
</gene>
<organism evidence="1">
    <name type="scientific">Cuerna arida</name>
    <dbReference type="NCBI Taxonomy" id="1464854"/>
    <lineage>
        <taxon>Eukaryota</taxon>
        <taxon>Metazoa</taxon>
        <taxon>Ecdysozoa</taxon>
        <taxon>Arthropoda</taxon>
        <taxon>Hexapoda</taxon>
        <taxon>Insecta</taxon>
        <taxon>Pterygota</taxon>
        <taxon>Neoptera</taxon>
        <taxon>Paraneoptera</taxon>
        <taxon>Hemiptera</taxon>
        <taxon>Auchenorrhyncha</taxon>
        <taxon>Membracoidea</taxon>
        <taxon>Cicadellidae</taxon>
        <taxon>Cicadellinae</taxon>
        <taxon>Proconiini</taxon>
        <taxon>Cuerna</taxon>
    </lineage>
</organism>
<reference evidence="1" key="1">
    <citation type="submission" date="2015-11" db="EMBL/GenBank/DDBJ databases">
        <title>De novo transcriptome assembly of four potential Pierce s Disease insect vectors from Arizona vineyards.</title>
        <authorList>
            <person name="Tassone E.E."/>
        </authorList>
    </citation>
    <scope>NUCLEOTIDE SEQUENCE</scope>
</reference>